<name>A0A6V6ZA87_9FLAO</name>
<protein>
    <recommendedName>
        <fullName evidence="2">Chemotaxis methyl-accepting receptor HlyB-like 4HB MCP domain-containing protein</fullName>
    </recommendedName>
</protein>
<sequence>MKKVLKKYSNKAKAAFILLIVMLIIVLSNFNTLRNSKNVNENINTIYNDRLVVAYYIFQYANELHYIKAEAQKENLNDITKNDEIKNALKIIHTIDDLYFKTVLTPKEKIHFDNFLASCSAISRDVQNKNWNHIVPLCDKALNTLNQLSEIQVKEGKVKLASANAMHSGNNTLGQLEIALLIILGGITFYLLIIKKHKRNIKIPGSPSLN</sequence>
<feature type="transmembrane region" description="Helical" evidence="1">
    <location>
        <begin position="173"/>
        <end position="193"/>
    </location>
</feature>
<proteinExistence type="predicted"/>
<keyword evidence="1" id="KW-0812">Transmembrane</keyword>
<feature type="transmembrane region" description="Helical" evidence="1">
    <location>
        <begin position="12"/>
        <end position="30"/>
    </location>
</feature>
<dbReference type="AlphaFoldDB" id="A0A6V6ZA87"/>
<gene>
    <name evidence="3" type="ORF">FLACHUCJ7_03914</name>
</gene>
<evidence type="ECO:0000256" key="1">
    <source>
        <dbReference type="SAM" id="Phobius"/>
    </source>
</evidence>
<accession>A0A6V6ZA87</accession>
<evidence type="ECO:0000259" key="2">
    <source>
        <dbReference type="Pfam" id="PF12729"/>
    </source>
</evidence>
<dbReference type="RefSeq" id="WP_031455335.1">
    <property type="nucleotide sequence ID" value="NZ_CAIJDO010000234.1"/>
</dbReference>
<reference evidence="3 4" key="1">
    <citation type="submission" date="2020-06" db="EMBL/GenBank/DDBJ databases">
        <authorList>
            <person name="Criscuolo A."/>
        </authorList>
    </citation>
    <scope>NUCLEOTIDE SEQUENCE [LARGE SCALE GENOMIC DNA]</scope>
    <source>
        <strain evidence="4">CIP 110025</strain>
    </source>
</reference>
<keyword evidence="4" id="KW-1185">Reference proteome</keyword>
<dbReference type="EMBL" id="CAIJDO010000234">
    <property type="protein sequence ID" value="CAD0008691.1"/>
    <property type="molecule type" value="Genomic_DNA"/>
</dbReference>
<evidence type="ECO:0000313" key="3">
    <source>
        <dbReference type="EMBL" id="CAD0008691.1"/>
    </source>
</evidence>
<evidence type="ECO:0000313" key="4">
    <source>
        <dbReference type="Proteomes" id="UP000556700"/>
    </source>
</evidence>
<feature type="domain" description="Chemotaxis methyl-accepting receptor HlyB-like 4HB MCP" evidence="2">
    <location>
        <begin position="13"/>
        <end position="121"/>
    </location>
</feature>
<keyword evidence="1" id="KW-0472">Membrane</keyword>
<keyword evidence="1" id="KW-1133">Transmembrane helix</keyword>
<dbReference type="Proteomes" id="UP000556700">
    <property type="component" value="Unassembled WGS sequence"/>
</dbReference>
<comment type="caution">
    <text evidence="3">The sequence shown here is derived from an EMBL/GenBank/DDBJ whole genome shotgun (WGS) entry which is preliminary data.</text>
</comment>
<dbReference type="Pfam" id="PF12729">
    <property type="entry name" value="4HB_MCP_1"/>
    <property type="match status" value="1"/>
</dbReference>
<dbReference type="InterPro" id="IPR024478">
    <property type="entry name" value="HlyB_4HB_MCP"/>
</dbReference>
<organism evidence="3 4">
    <name type="scientific">Flavobacterium chungangense</name>
    <dbReference type="NCBI Taxonomy" id="554283"/>
    <lineage>
        <taxon>Bacteria</taxon>
        <taxon>Pseudomonadati</taxon>
        <taxon>Bacteroidota</taxon>
        <taxon>Flavobacteriia</taxon>
        <taxon>Flavobacteriales</taxon>
        <taxon>Flavobacteriaceae</taxon>
        <taxon>Flavobacterium</taxon>
    </lineage>
</organism>